<evidence type="ECO:0000256" key="1">
    <source>
        <dbReference type="ARBA" id="ARBA00000085"/>
    </source>
</evidence>
<dbReference type="InterPro" id="IPR036097">
    <property type="entry name" value="HisK_dim/P_sf"/>
</dbReference>
<dbReference type="Proteomes" id="UP000194280">
    <property type="component" value="Unassembled WGS sequence"/>
</dbReference>
<dbReference type="GO" id="GO:0000155">
    <property type="term" value="F:phosphorelay sensor kinase activity"/>
    <property type="evidence" value="ECO:0007669"/>
    <property type="project" value="InterPro"/>
</dbReference>
<keyword evidence="4" id="KW-0808">Transferase</keyword>
<dbReference type="GO" id="GO:0009927">
    <property type="term" value="F:histidine phosphotransfer kinase activity"/>
    <property type="evidence" value="ECO:0007669"/>
    <property type="project" value="TreeGrafter"/>
</dbReference>
<dbReference type="InterPro" id="IPR058348">
    <property type="entry name" value="DUF8035"/>
</dbReference>
<dbReference type="Gene3D" id="3.40.50.2300">
    <property type="match status" value="1"/>
</dbReference>
<evidence type="ECO:0000256" key="4">
    <source>
        <dbReference type="ARBA" id="ARBA00022679"/>
    </source>
</evidence>
<evidence type="ECO:0000259" key="8">
    <source>
        <dbReference type="PROSITE" id="PS50109"/>
    </source>
</evidence>
<feature type="compositionally biased region" description="Pro residues" evidence="7">
    <location>
        <begin position="201"/>
        <end position="212"/>
    </location>
</feature>
<comment type="catalytic activity">
    <reaction evidence="1">
        <text>ATP + protein L-histidine = ADP + protein N-phospho-L-histidine.</text>
        <dbReference type="EC" id="2.7.13.3"/>
    </reaction>
</comment>
<dbReference type="SUPFAM" id="SSF55874">
    <property type="entry name" value="ATPase domain of HSP90 chaperone/DNA topoisomerase II/histidine kinase"/>
    <property type="match status" value="1"/>
</dbReference>
<reference evidence="10 11" key="1">
    <citation type="submission" date="2017-01" db="EMBL/GenBank/DDBJ databases">
        <title>The recent genome duplication of the halophilic yeast Hortaea werneckii: insights from long-read sequencing.</title>
        <authorList>
            <person name="Sinha S."/>
            <person name="Flibotte S."/>
            <person name="Neira M."/>
            <person name="Lenassi M."/>
            <person name="Gostincar C."/>
            <person name="Stajich J.E."/>
            <person name="Nislow C.E."/>
        </authorList>
    </citation>
    <scope>NUCLEOTIDE SEQUENCE [LARGE SCALE GENOMIC DNA]</scope>
    <source>
        <strain evidence="10 11">EXF-2000</strain>
    </source>
</reference>
<dbReference type="InterPro" id="IPR003594">
    <property type="entry name" value="HATPase_dom"/>
</dbReference>
<name>A0A1Z5T3N1_HORWE</name>
<dbReference type="Pfam" id="PF26118">
    <property type="entry name" value="DUF8035"/>
    <property type="match status" value="1"/>
</dbReference>
<feature type="compositionally biased region" description="Pro residues" evidence="7">
    <location>
        <begin position="348"/>
        <end position="361"/>
    </location>
</feature>
<dbReference type="CDD" id="cd00082">
    <property type="entry name" value="HisKA"/>
    <property type="match status" value="1"/>
</dbReference>
<evidence type="ECO:0000256" key="2">
    <source>
        <dbReference type="ARBA" id="ARBA00012438"/>
    </source>
</evidence>
<feature type="compositionally biased region" description="Basic and acidic residues" evidence="7">
    <location>
        <begin position="37"/>
        <end position="46"/>
    </location>
</feature>
<feature type="modified residue" description="4-aspartylphosphate" evidence="6">
    <location>
        <position position="1202"/>
    </location>
</feature>
<feature type="region of interest" description="Disordered" evidence="7">
    <location>
        <begin position="1136"/>
        <end position="1160"/>
    </location>
</feature>
<dbReference type="InterPro" id="IPR004358">
    <property type="entry name" value="Sig_transdc_His_kin-like_C"/>
</dbReference>
<dbReference type="SMART" id="SM00387">
    <property type="entry name" value="HATPase_c"/>
    <property type="match status" value="1"/>
</dbReference>
<feature type="compositionally biased region" description="Basic and acidic residues" evidence="7">
    <location>
        <begin position="10"/>
        <end position="30"/>
    </location>
</feature>
<evidence type="ECO:0000256" key="5">
    <source>
        <dbReference type="ARBA" id="ARBA00022777"/>
    </source>
</evidence>
<dbReference type="CDD" id="cd00075">
    <property type="entry name" value="HATPase"/>
    <property type="match status" value="1"/>
</dbReference>
<evidence type="ECO:0000256" key="3">
    <source>
        <dbReference type="ARBA" id="ARBA00022553"/>
    </source>
</evidence>
<dbReference type="Pfam" id="PF00512">
    <property type="entry name" value="HisKA"/>
    <property type="match status" value="1"/>
</dbReference>
<dbReference type="PROSITE" id="PS50110">
    <property type="entry name" value="RESPONSE_REGULATORY"/>
    <property type="match status" value="1"/>
</dbReference>
<evidence type="ECO:0000313" key="10">
    <source>
        <dbReference type="EMBL" id="OTA30657.1"/>
    </source>
</evidence>
<evidence type="ECO:0000259" key="9">
    <source>
        <dbReference type="PROSITE" id="PS50110"/>
    </source>
</evidence>
<protein>
    <recommendedName>
        <fullName evidence="2">histidine kinase</fullName>
        <ecNumber evidence="2">2.7.13.3</ecNumber>
    </recommendedName>
</protein>
<organism evidence="10 11">
    <name type="scientific">Hortaea werneckii EXF-2000</name>
    <dbReference type="NCBI Taxonomy" id="1157616"/>
    <lineage>
        <taxon>Eukaryota</taxon>
        <taxon>Fungi</taxon>
        <taxon>Dikarya</taxon>
        <taxon>Ascomycota</taxon>
        <taxon>Pezizomycotina</taxon>
        <taxon>Dothideomycetes</taxon>
        <taxon>Dothideomycetidae</taxon>
        <taxon>Mycosphaerellales</taxon>
        <taxon>Teratosphaeriaceae</taxon>
        <taxon>Hortaea</taxon>
    </lineage>
</organism>
<dbReference type="PROSITE" id="PS50109">
    <property type="entry name" value="HIS_KIN"/>
    <property type="match status" value="1"/>
</dbReference>
<feature type="region of interest" description="Disordered" evidence="7">
    <location>
        <begin position="196"/>
        <end position="271"/>
    </location>
</feature>
<evidence type="ECO:0000256" key="7">
    <source>
        <dbReference type="SAM" id="MobiDB-lite"/>
    </source>
</evidence>
<dbReference type="InterPro" id="IPR003661">
    <property type="entry name" value="HisK_dim/P_dom"/>
</dbReference>
<feature type="compositionally biased region" description="Basic and acidic residues" evidence="7">
    <location>
        <begin position="251"/>
        <end position="271"/>
    </location>
</feature>
<evidence type="ECO:0000256" key="6">
    <source>
        <dbReference type="PROSITE-ProRule" id="PRU00169"/>
    </source>
</evidence>
<keyword evidence="3 6" id="KW-0597">Phosphoprotein</keyword>
<accession>A0A1Z5T3N1</accession>
<dbReference type="PANTHER" id="PTHR43047:SF72">
    <property type="entry name" value="OSMOSENSING HISTIDINE PROTEIN KINASE SLN1"/>
    <property type="match status" value="1"/>
</dbReference>
<dbReference type="VEuPathDB" id="FungiDB:BTJ68_09427"/>
<dbReference type="GO" id="GO:0005886">
    <property type="term" value="C:plasma membrane"/>
    <property type="evidence" value="ECO:0007669"/>
    <property type="project" value="TreeGrafter"/>
</dbReference>
<dbReference type="EMBL" id="MUNK01000133">
    <property type="protein sequence ID" value="OTA30657.1"/>
    <property type="molecule type" value="Genomic_DNA"/>
</dbReference>
<dbReference type="SUPFAM" id="SSF47384">
    <property type="entry name" value="Homodimeric domain of signal transducing histidine kinase"/>
    <property type="match status" value="1"/>
</dbReference>
<feature type="compositionally biased region" description="Basic and acidic residues" evidence="7">
    <location>
        <begin position="54"/>
        <end position="82"/>
    </location>
</feature>
<dbReference type="STRING" id="1157616.A0A1Z5T3N1"/>
<dbReference type="Pfam" id="PF02518">
    <property type="entry name" value="HATPase_c"/>
    <property type="match status" value="1"/>
</dbReference>
<dbReference type="InterPro" id="IPR011006">
    <property type="entry name" value="CheY-like_superfamily"/>
</dbReference>
<dbReference type="InterPro" id="IPR005467">
    <property type="entry name" value="His_kinase_dom"/>
</dbReference>
<sequence length="1289" mass="144848">MSRRGYPVADRYDERESDFYRRPRQDRNYDDIDIDIDINREREGRQSRAPPAPVKERDSVVSDRRTERPSPRMPDFMREDYGKSNAGPMVLRREERDDDMYSRAPTRRRSMETRYDDEVAAEADYYNRKVRERAYPGEAWDGATRDWGLVDVPPGTERVRMDGKGGGRQDIYWERYNGERKGKFYAGDRVYESEFGSGLPAPAPAPAPLPPPSRERQKGGNDIDIDINISHEEGRRRQQERDRYQHHHPHHHDEIRISERRIQDETHRGKTKDKMWTEITKDLVIREAVEEMGYEFEETEEFFYVIEYLKYEDVLRLVEISEDIRRERRDRLREIQWEREELERRPKMLPPPPFPPIPPAPKGTSYRQVDSSLSDVLRDNIEERARCLEVRKFCQVKPSLVQHGRHFEGHSESFAALSDFNRTDAALTALLRCVVYELDADLAMISLLDEETQYFVAGASRTSLGSAQVTLESARWYGCDSVLHHGGLCERTVKIPNLLAIYEELDLAANDRTSQLPFVNGDVASFRHYAGAPLKTPTGIVIGTVFAFSNNPSPGLDQQRRQFLVQTSDNVMGQLVQALQALDGIRAGMFNTAIASLLNATNSFMRFYDQDPDASHRNAQRAEQYHFPFVLDIYHRAAELAVNTFELDWCGFCQVESTNSVDTSLLSEFPRSSELGGTLRSTPNNSTLQFLVDQFPDGAVLHWSGISGHGIFVEAAGPASRAMSAFGTSTITQVRRLESHLLDQTKADFLGSISHEMRSPLHSTLASLELLAETADSDHQRNLINSANSGGKQMLDTINKILQFTNIDPLQFEDGSKSARPPLGNRHDSTLSFSDEVLLLQFCEKVVGEVLETTETIALGSEILNEDGTVAQAYPPVVTLDARPADCTIRLRNRNAFRVVLQNLIANAIKYSGIDCCLRAELNVGEESVTLKITDCGKGIPEDFRWNSLYIPFSQANPIDPGTGLGLALVKRTLDALKGTINIDSDVTLGTVINVLIPLASLADEAFADRAPFTRPSALELVPSPLQAQLFVPPAWSSGIYGRKGDRLVDNLFSSLERGLNGWVPTELEPWDAKYPCPLPHVIFVRHGDLQEFGKTCGTTYADVPKVVIGRRKRSDILTERTATLGLKDVIKQQTVEPEPRNAGLSADRDKQLVNDGTSSASAISTEPQILLVDDNAINLKLLHAFETAKQDDDDFFLCFMDLSMPVVDGFQATAAIRQREADLGLPRHQALVIIALTGLVSAKDRHAAAQAGVDDFLTKPADFKTIQKCLDYWKRERSDLAISATVAS</sequence>
<dbReference type="SMART" id="SM00448">
    <property type="entry name" value="REC"/>
    <property type="match status" value="1"/>
</dbReference>
<dbReference type="InterPro" id="IPR036890">
    <property type="entry name" value="HATPase_C_sf"/>
</dbReference>
<feature type="domain" description="Histidine kinase" evidence="8">
    <location>
        <begin position="752"/>
        <end position="1001"/>
    </location>
</feature>
<dbReference type="EC" id="2.7.13.3" evidence="2"/>
<keyword evidence="11" id="KW-1185">Reference proteome</keyword>
<proteinExistence type="predicted"/>
<feature type="domain" description="Response regulatory" evidence="9">
    <location>
        <begin position="1143"/>
        <end position="1275"/>
    </location>
</feature>
<dbReference type="Gene3D" id="1.10.287.130">
    <property type="match status" value="1"/>
</dbReference>
<dbReference type="PANTHER" id="PTHR43047">
    <property type="entry name" value="TWO-COMPONENT HISTIDINE PROTEIN KINASE"/>
    <property type="match status" value="1"/>
</dbReference>
<dbReference type="Gene3D" id="3.30.450.40">
    <property type="match status" value="1"/>
</dbReference>
<feature type="region of interest" description="Disordered" evidence="7">
    <location>
        <begin position="1"/>
        <end position="88"/>
    </location>
</feature>
<dbReference type="InterPro" id="IPR029016">
    <property type="entry name" value="GAF-like_dom_sf"/>
</dbReference>
<dbReference type="PRINTS" id="PR00344">
    <property type="entry name" value="BCTRLSENSOR"/>
</dbReference>
<gene>
    <name evidence="10" type="ORF">BTJ68_09427</name>
</gene>
<feature type="region of interest" description="Disordered" evidence="7">
    <location>
        <begin position="344"/>
        <end position="368"/>
    </location>
</feature>
<dbReference type="SUPFAM" id="SSF52172">
    <property type="entry name" value="CheY-like"/>
    <property type="match status" value="1"/>
</dbReference>
<feature type="compositionally biased region" description="Basic and acidic residues" evidence="7">
    <location>
        <begin position="229"/>
        <end position="243"/>
    </location>
</feature>
<dbReference type="SUPFAM" id="SSF55781">
    <property type="entry name" value="GAF domain-like"/>
    <property type="match status" value="1"/>
</dbReference>
<evidence type="ECO:0000313" key="11">
    <source>
        <dbReference type="Proteomes" id="UP000194280"/>
    </source>
</evidence>
<keyword evidence="5" id="KW-0418">Kinase</keyword>
<dbReference type="Pfam" id="PF00072">
    <property type="entry name" value="Response_reg"/>
    <property type="match status" value="1"/>
</dbReference>
<comment type="caution">
    <text evidence="10">The sequence shown here is derived from an EMBL/GenBank/DDBJ whole genome shotgun (WGS) entry which is preliminary data.</text>
</comment>
<dbReference type="SMART" id="SM00388">
    <property type="entry name" value="HisKA"/>
    <property type="match status" value="1"/>
</dbReference>
<dbReference type="OrthoDB" id="3026777at2759"/>
<dbReference type="InParanoid" id="A0A1Z5T3N1"/>
<dbReference type="CDD" id="cd17546">
    <property type="entry name" value="REC_hyHK_CKI1_RcsC-like"/>
    <property type="match status" value="1"/>
</dbReference>
<dbReference type="Gene3D" id="3.30.565.10">
    <property type="entry name" value="Histidine kinase-like ATPase, C-terminal domain"/>
    <property type="match status" value="1"/>
</dbReference>
<dbReference type="InterPro" id="IPR001789">
    <property type="entry name" value="Sig_transdc_resp-reg_receiver"/>
</dbReference>